<organism evidence="1 2">
    <name type="scientific">Amorphus orientalis</name>
    <dbReference type="NCBI Taxonomy" id="649198"/>
    <lineage>
        <taxon>Bacteria</taxon>
        <taxon>Pseudomonadati</taxon>
        <taxon>Pseudomonadota</taxon>
        <taxon>Alphaproteobacteria</taxon>
        <taxon>Hyphomicrobiales</taxon>
        <taxon>Amorphaceae</taxon>
        <taxon>Amorphus</taxon>
    </lineage>
</organism>
<dbReference type="InterPro" id="IPR032710">
    <property type="entry name" value="NTF2-like_dom_sf"/>
</dbReference>
<dbReference type="Gene3D" id="3.10.450.50">
    <property type="match status" value="1"/>
</dbReference>
<dbReference type="InterPro" id="IPR024507">
    <property type="entry name" value="AtzH-like"/>
</dbReference>
<keyword evidence="2" id="KW-1185">Reference proteome</keyword>
<gene>
    <name evidence="1" type="ORF">J2S73_000917</name>
</gene>
<dbReference type="Pfam" id="PF11533">
    <property type="entry name" value="AtzH-like"/>
    <property type="match status" value="1"/>
</dbReference>
<dbReference type="SUPFAM" id="SSF54427">
    <property type="entry name" value="NTF2-like"/>
    <property type="match status" value="1"/>
</dbReference>
<sequence>MDVNLPDVKAEVEAAFARYEKALVTNDVDVLDELFWESPHTIRYGAGENLYGYEEIRAFRAGRSSKNLERILHRTVITTFGRDMATAMTLFEREGSRTGRQSQTWMRTPDGWKVVAAHVSVMAG</sequence>
<proteinExistence type="predicted"/>
<protein>
    <recommendedName>
        <fullName evidence="3">Oxalurate catabolism protein HpxZ</fullName>
    </recommendedName>
</protein>
<accession>A0AAE3VM38</accession>
<name>A0AAE3VM38_9HYPH</name>
<evidence type="ECO:0008006" key="3">
    <source>
        <dbReference type="Google" id="ProtNLM"/>
    </source>
</evidence>
<dbReference type="NCBIfam" id="NF033625">
    <property type="entry name" value="HpxZ"/>
    <property type="match status" value="1"/>
</dbReference>
<reference evidence="1" key="1">
    <citation type="submission" date="2023-07" db="EMBL/GenBank/DDBJ databases">
        <title>Genomic Encyclopedia of Type Strains, Phase IV (KMG-IV): sequencing the most valuable type-strain genomes for metagenomic binning, comparative biology and taxonomic classification.</title>
        <authorList>
            <person name="Goeker M."/>
        </authorList>
    </citation>
    <scope>NUCLEOTIDE SEQUENCE</scope>
    <source>
        <strain evidence="1">DSM 21202</strain>
    </source>
</reference>
<dbReference type="AlphaFoldDB" id="A0AAE3VM38"/>
<evidence type="ECO:0000313" key="2">
    <source>
        <dbReference type="Proteomes" id="UP001229244"/>
    </source>
</evidence>
<dbReference type="Proteomes" id="UP001229244">
    <property type="component" value="Unassembled WGS sequence"/>
</dbReference>
<dbReference type="RefSeq" id="WP_306884258.1">
    <property type="nucleotide sequence ID" value="NZ_JAUSUL010000001.1"/>
</dbReference>
<comment type="caution">
    <text evidence="1">The sequence shown here is derived from an EMBL/GenBank/DDBJ whole genome shotgun (WGS) entry which is preliminary data.</text>
</comment>
<dbReference type="EMBL" id="JAUSUL010000001">
    <property type="protein sequence ID" value="MDQ0314480.1"/>
    <property type="molecule type" value="Genomic_DNA"/>
</dbReference>
<evidence type="ECO:0000313" key="1">
    <source>
        <dbReference type="EMBL" id="MDQ0314480.1"/>
    </source>
</evidence>